<dbReference type="AlphaFoldDB" id="A0A177Y5W8"/>
<proteinExistence type="inferred from homology"/>
<gene>
    <name evidence="6" type="ORF">APB76_02195</name>
</gene>
<dbReference type="Gene3D" id="1.10.10.10">
    <property type="entry name" value="Winged helix-like DNA-binding domain superfamily/Winged helix DNA-binding domain"/>
    <property type="match status" value="1"/>
</dbReference>
<sequence>MFSIEQLEAFVATVKAGSFSAAARQLNKVQSAISQHIMNLELDCGVDLFDRAGRYPTLTEAGKRLLPHANATLKQHKRLVECSASLFKEEESNISIAIDEGIPVENFSRALDSVSSRYPELKVEVLVASSIDIIELVADKRVTTGLIFSEIELPPNVDFESVGHIEFDLYVGHTHPLANQQSENVDQLLLHRQLLLRSKNAKVSGFQQAHSPDLWYADSYYVLLELISNGFGWGFLPTHIASVYEQSGKITKIPVRYEQLCWHANVDVIQHQAYGFKPIHQLLRSELRKLLSGTEQ</sequence>
<feature type="domain" description="HTH lysR-type" evidence="5">
    <location>
        <begin position="2"/>
        <end position="59"/>
    </location>
</feature>
<dbReference type="Proteomes" id="UP000078406">
    <property type="component" value="Unassembled WGS sequence"/>
</dbReference>
<evidence type="ECO:0000256" key="4">
    <source>
        <dbReference type="ARBA" id="ARBA00023163"/>
    </source>
</evidence>
<keyword evidence="2" id="KW-0805">Transcription regulation</keyword>
<dbReference type="Gene3D" id="3.40.190.290">
    <property type="match status" value="1"/>
</dbReference>
<dbReference type="PRINTS" id="PR00039">
    <property type="entry name" value="HTHLYSR"/>
</dbReference>
<evidence type="ECO:0000256" key="1">
    <source>
        <dbReference type="ARBA" id="ARBA00009437"/>
    </source>
</evidence>
<dbReference type="RefSeq" id="WP_049846832.1">
    <property type="nucleotide sequence ID" value="NZ_LLEI02000014.1"/>
</dbReference>
<dbReference type="GO" id="GO:0000976">
    <property type="term" value="F:transcription cis-regulatory region binding"/>
    <property type="evidence" value="ECO:0007669"/>
    <property type="project" value="TreeGrafter"/>
</dbReference>
<dbReference type="InterPro" id="IPR000847">
    <property type="entry name" value="LysR_HTH_N"/>
</dbReference>
<dbReference type="PANTHER" id="PTHR30126:SF91">
    <property type="entry name" value="LYSR FAMILY TRANSCRIPTIONAL REGULATOR"/>
    <property type="match status" value="1"/>
</dbReference>
<dbReference type="SUPFAM" id="SSF53850">
    <property type="entry name" value="Periplasmic binding protein-like II"/>
    <property type="match status" value="1"/>
</dbReference>
<dbReference type="PROSITE" id="PS50931">
    <property type="entry name" value="HTH_LYSR"/>
    <property type="match status" value="1"/>
</dbReference>
<evidence type="ECO:0000256" key="3">
    <source>
        <dbReference type="ARBA" id="ARBA00023125"/>
    </source>
</evidence>
<evidence type="ECO:0000313" key="7">
    <source>
        <dbReference type="Proteomes" id="UP000078406"/>
    </source>
</evidence>
<dbReference type="InterPro" id="IPR036388">
    <property type="entry name" value="WH-like_DNA-bd_sf"/>
</dbReference>
<dbReference type="InterPro" id="IPR036390">
    <property type="entry name" value="WH_DNA-bd_sf"/>
</dbReference>
<dbReference type="PANTHER" id="PTHR30126">
    <property type="entry name" value="HTH-TYPE TRANSCRIPTIONAL REGULATOR"/>
    <property type="match status" value="1"/>
</dbReference>
<dbReference type="InterPro" id="IPR005119">
    <property type="entry name" value="LysR_subst-bd"/>
</dbReference>
<organism evidence="6 7">
    <name type="scientific">Vibrio bivalvicida</name>
    <dbReference type="NCBI Taxonomy" id="1276888"/>
    <lineage>
        <taxon>Bacteria</taxon>
        <taxon>Pseudomonadati</taxon>
        <taxon>Pseudomonadota</taxon>
        <taxon>Gammaproteobacteria</taxon>
        <taxon>Vibrionales</taxon>
        <taxon>Vibrionaceae</taxon>
        <taxon>Vibrio</taxon>
        <taxon>Vibrio oreintalis group</taxon>
    </lineage>
</organism>
<dbReference type="EMBL" id="LLEI02000014">
    <property type="protein sequence ID" value="OAJ95925.1"/>
    <property type="molecule type" value="Genomic_DNA"/>
</dbReference>
<accession>A0A177Y5W8</accession>
<dbReference type="GO" id="GO:0003700">
    <property type="term" value="F:DNA-binding transcription factor activity"/>
    <property type="evidence" value="ECO:0007669"/>
    <property type="project" value="InterPro"/>
</dbReference>
<dbReference type="Pfam" id="PF03466">
    <property type="entry name" value="LysR_substrate"/>
    <property type="match status" value="1"/>
</dbReference>
<keyword evidence="3" id="KW-0238">DNA-binding</keyword>
<keyword evidence="4" id="KW-0804">Transcription</keyword>
<comment type="similarity">
    <text evidence="1">Belongs to the LysR transcriptional regulatory family.</text>
</comment>
<reference evidence="6 7" key="1">
    <citation type="journal article" date="2016" name="Syst. Appl. Microbiol.">
        <title>Vibrio bivalvicida sp. nov., a novel larval pathogen for bivalve molluscs reared in a hatchery.</title>
        <authorList>
            <person name="Dubert J."/>
            <person name="Romalde J.L."/>
            <person name="Prado S."/>
            <person name="Barja J.L."/>
        </authorList>
    </citation>
    <scope>NUCLEOTIDE SEQUENCE [LARGE SCALE GENOMIC DNA]</scope>
    <source>
        <strain evidence="6 7">605</strain>
    </source>
</reference>
<comment type="caution">
    <text evidence="6">The sequence shown here is derived from an EMBL/GenBank/DDBJ whole genome shotgun (WGS) entry which is preliminary data.</text>
</comment>
<evidence type="ECO:0000313" key="6">
    <source>
        <dbReference type="EMBL" id="OAJ95925.1"/>
    </source>
</evidence>
<dbReference type="Pfam" id="PF00126">
    <property type="entry name" value="HTH_1"/>
    <property type="match status" value="1"/>
</dbReference>
<evidence type="ECO:0000256" key="2">
    <source>
        <dbReference type="ARBA" id="ARBA00023015"/>
    </source>
</evidence>
<dbReference type="SUPFAM" id="SSF46785">
    <property type="entry name" value="Winged helix' DNA-binding domain"/>
    <property type="match status" value="1"/>
</dbReference>
<evidence type="ECO:0000259" key="5">
    <source>
        <dbReference type="PROSITE" id="PS50931"/>
    </source>
</evidence>
<protein>
    <submittedName>
        <fullName evidence="6">LysR family transcriptional regulator</fullName>
    </submittedName>
</protein>
<name>A0A177Y5W8_9VIBR</name>
<dbReference type="FunFam" id="1.10.10.10:FF:000001">
    <property type="entry name" value="LysR family transcriptional regulator"/>
    <property type="match status" value="1"/>
</dbReference>